<keyword evidence="3 8" id="KW-0375">Hydrogen ion transport</keyword>
<reference evidence="10" key="1">
    <citation type="submission" date="2018-08" db="EMBL/GenBank/DDBJ databases">
        <authorList>
            <person name="Kim S.-J."/>
            <person name="Jung G.-Y."/>
        </authorList>
    </citation>
    <scope>NUCLEOTIDE SEQUENCE [LARGE SCALE GENOMIC DNA]</scope>
    <source>
        <strain evidence="10">GY_G</strain>
    </source>
</reference>
<dbReference type="PANTHER" id="PTHR11910">
    <property type="entry name" value="ATP SYNTHASE DELTA CHAIN"/>
    <property type="match status" value="1"/>
</dbReference>
<evidence type="ECO:0000256" key="8">
    <source>
        <dbReference type="HAMAP-Rule" id="MF_01416"/>
    </source>
</evidence>
<comment type="caution">
    <text evidence="9">The sequence shown here is derived from an EMBL/GenBank/DDBJ whole genome shotgun (WGS) entry which is preliminary data.</text>
</comment>
<protein>
    <recommendedName>
        <fullName evidence="8">ATP synthase subunit delta</fullName>
    </recommendedName>
    <alternativeName>
        <fullName evidence="8">ATP synthase F(1) sector subunit delta</fullName>
    </alternativeName>
    <alternativeName>
        <fullName evidence="8">F-type ATPase subunit delta</fullName>
        <shortName evidence="8">F-ATPase subunit delta</shortName>
    </alternativeName>
</protein>
<keyword evidence="2 8" id="KW-0813">Transport</keyword>
<dbReference type="EMBL" id="QRGP01000001">
    <property type="protein sequence ID" value="RDV06272.1"/>
    <property type="molecule type" value="Genomic_DNA"/>
</dbReference>
<dbReference type="Pfam" id="PF00213">
    <property type="entry name" value="OSCP"/>
    <property type="match status" value="1"/>
</dbReference>
<keyword evidence="10" id="KW-1185">Reference proteome</keyword>
<dbReference type="AlphaFoldDB" id="A0A371BF94"/>
<dbReference type="GO" id="GO:0045259">
    <property type="term" value="C:proton-transporting ATP synthase complex"/>
    <property type="evidence" value="ECO:0007669"/>
    <property type="project" value="UniProtKB-KW"/>
</dbReference>
<dbReference type="GO" id="GO:0046933">
    <property type="term" value="F:proton-transporting ATP synthase activity, rotational mechanism"/>
    <property type="evidence" value="ECO:0007669"/>
    <property type="project" value="UniProtKB-UniRule"/>
</dbReference>
<dbReference type="PROSITE" id="PS00389">
    <property type="entry name" value="ATPASE_DELTA"/>
    <property type="match status" value="1"/>
</dbReference>
<proteinExistence type="inferred from homology"/>
<keyword evidence="6 8" id="KW-0139">CF(1)</keyword>
<comment type="function">
    <text evidence="8">F(1)F(0) ATP synthase produces ATP from ADP in the presence of a proton or sodium gradient. F-type ATPases consist of two structural domains, F(1) containing the extramembraneous catalytic core and F(0) containing the membrane proton channel, linked together by a central stalk and a peripheral stalk. During catalysis, ATP synthesis in the catalytic domain of F(1) is coupled via a rotary mechanism of the central stalk subunits to proton translocation.</text>
</comment>
<dbReference type="Gene3D" id="1.10.520.20">
    <property type="entry name" value="N-terminal domain of the delta subunit of the F1F0-ATP synthase"/>
    <property type="match status" value="1"/>
</dbReference>
<keyword evidence="7 8" id="KW-0066">ATP synthesis</keyword>
<name>A0A371BF94_9SPHN</name>
<evidence type="ECO:0000256" key="4">
    <source>
        <dbReference type="ARBA" id="ARBA00023065"/>
    </source>
</evidence>
<evidence type="ECO:0000256" key="6">
    <source>
        <dbReference type="ARBA" id="ARBA00023196"/>
    </source>
</evidence>
<dbReference type="OrthoDB" id="9796185at2"/>
<dbReference type="GO" id="GO:0005886">
    <property type="term" value="C:plasma membrane"/>
    <property type="evidence" value="ECO:0007669"/>
    <property type="project" value="UniProtKB-SubCell"/>
</dbReference>
<accession>A0A371BF94</accession>
<dbReference type="PRINTS" id="PR00125">
    <property type="entry name" value="ATPASEDELTA"/>
</dbReference>
<keyword evidence="5 8" id="KW-0472">Membrane</keyword>
<evidence type="ECO:0000256" key="1">
    <source>
        <dbReference type="ARBA" id="ARBA00004370"/>
    </source>
</evidence>
<keyword evidence="4 8" id="KW-0406">Ion transport</keyword>
<dbReference type="SUPFAM" id="SSF47928">
    <property type="entry name" value="N-terminal domain of the delta subunit of the F1F0-ATP synthase"/>
    <property type="match status" value="1"/>
</dbReference>
<dbReference type="InterPro" id="IPR026015">
    <property type="entry name" value="ATP_synth_OSCP/delta_N_sf"/>
</dbReference>
<dbReference type="HAMAP" id="MF_01416">
    <property type="entry name" value="ATP_synth_delta_bact"/>
    <property type="match status" value="1"/>
</dbReference>
<dbReference type="Proteomes" id="UP000263833">
    <property type="component" value="Unassembled WGS sequence"/>
</dbReference>
<evidence type="ECO:0000313" key="9">
    <source>
        <dbReference type="EMBL" id="RDV06272.1"/>
    </source>
</evidence>
<evidence type="ECO:0000313" key="10">
    <source>
        <dbReference type="Proteomes" id="UP000263833"/>
    </source>
</evidence>
<organism evidence="9 10">
    <name type="scientific">Sphingorhabdus pulchriflava</name>
    <dbReference type="NCBI Taxonomy" id="2292257"/>
    <lineage>
        <taxon>Bacteria</taxon>
        <taxon>Pseudomonadati</taxon>
        <taxon>Pseudomonadota</taxon>
        <taxon>Alphaproteobacteria</taxon>
        <taxon>Sphingomonadales</taxon>
        <taxon>Sphingomonadaceae</taxon>
        <taxon>Sphingorhabdus</taxon>
    </lineage>
</organism>
<evidence type="ECO:0000256" key="7">
    <source>
        <dbReference type="ARBA" id="ARBA00023310"/>
    </source>
</evidence>
<sequence>MDNSSGNQANVQASLSGRYATALFELAREAKAIDTVEASLAKVQKALSESSDFAALTTNASISRDTAKKVVAAIAKAMKLDALTTKTLGVLAENRRLAETAGVARAFAALASAHRGEITAEVTSAHVLSAAQTKALSAQLKARVGRDVAIASKIDPTILGGLTVKIGSTLIDNSIKTRLNSLAQAMKG</sequence>
<gene>
    <name evidence="8" type="primary">atpH</name>
    <name evidence="9" type="ORF">DXH95_02225</name>
</gene>
<evidence type="ECO:0000256" key="3">
    <source>
        <dbReference type="ARBA" id="ARBA00022781"/>
    </source>
</evidence>
<dbReference type="InterPro" id="IPR000711">
    <property type="entry name" value="ATPase_OSCP/dsu"/>
</dbReference>
<keyword evidence="8" id="KW-1003">Cell membrane</keyword>
<evidence type="ECO:0000256" key="2">
    <source>
        <dbReference type="ARBA" id="ARBA00022448"/>
    </source>
</evidence>
<comment type="function">
    <text evidence="8">This protein is part of the stalk that links CF(0) to CF(1). It either transmits conformational changes from CF(0) to CF(1) or is implicated in proton conduction.</text>
</comment>
<dbReference type="NCBIfam" id="TIGR01145">
    <property type="entry name" value="ATP_synt_delta"/>
    <property type="match status" value="1"/>
</dbReference>
<comment type="similarity">
    <text evidence="8">Belongs to the ATPase delta chain family.</text>
</comment>
<evidence type="ECO:0000256" key="5">
    <source>
        <dbReference type="ARBA" id="ARBA00023136"/>
    </source>
</evidence>
<comment type="subcellular location">
    <subcellularLocation>
        <location evidence="8">Cell membrane</location>
        <topology evidence="8">Peripheral membrane protein</topology>
    </subcellularLocation>
    <subcellularLocation>
        <location evidence="1">Membrane</location>
    </subcellularLocation>
</comment>
<dbReference type="InterPro" id="IPR020781">
    <property type="entry name" value="ATPase_OSCP/d_CS"/>
</dbReference>
<dbReference type="RefSeq" id="WP_115547830.1">
    <property type="nucleotide sequence ID" value="NZ_QRGP01000001.1"/>
</dbReference>
<dbReference type="NCBIfam" id="NF004406">
    <property type="entry name" value="PRK05758.3-2"/>
    <property type="match status" value="1"/>
</dbReference>